<dbReference type="PROSITE" id="PS00671">
    <property type="entry name" value="D_2_HYDROXYACID_DH_3"/>
    <property type="match status" value="1"/>
</dbReference>
<reference evidence="5 6" key="1">
    <citation type="submission" date="2019-05" db="EMBL/GenBank/DDBJ databases">
        <title>We sequenced the genome of Paenibacillus hemerocallicola KCTC 33185 for further insight into its adaptation and study the phylogeny of Paenibacillus.</title>
        <authorList>
            <person name="Narsing Rao M.P."/>
        </authorList>
    </citation>
    <scope>NUCLEOTIDE SEQUENCE [LARGE SCALE GENOMIC DNA]</scope>
    <source>
        <strain evidence="5 6">KCTC 33185</strain>
    </source>
</reference>
<dbReference type="PANTHER" id="PTHR42789:SF1">
    <property type="entry name" value="D-ISOMER SPECIFIC 2-HYDROXYACID DEHYDROGENASE FAMILY PROTEIN (AFU_ORTHOLOGUE AFUA_6G10090)"/>
    <property type="match status" value="1"/>
</dbReference>
<evidence type="ECO:0000313" key="5">
    <source>
        <dbReference type="EMBL" id="TNJ67758.1"/>
    </source>
</evidence>
<comment type="similarity">
    <text evidence="1">Belongs to the D-isomer specific 2-hydroxyacid dehydrogenase family.</text>
</comment>
<evidence type="ECO:0000256" key="3">
    <source>
        <dbReference type="ARBA" id="ARBA00023027"/>
    </source>
</evidence>
<dbReference type="PANTHER" id="PTHR42789">
    <property type="entry name" value="D-ISOMER SPECIFIC 2-HYDROXYACID DEHYDROGENASE FAMILY PROTEIN (AFU_ORTHOLOGUE AFUA_6G10090)"/>
    <property type="match status" value="1"/>
</dbReference>
<name>A0A5C4TFL4_9BACL</name>
<dbReference type="InterPro" id="IPR050857">
    <property type="entry name" value="D-2-hydroxyacid_DH"/>
</dbReference>
<organism evidence="5 6">
    <name type="scientific">Paenibacillus hemerocallicola</name>
    <dbReference type="NCBI Taxonomy" id="1172614"/>
    <lineage>
        <taxon>Bacteria</taxon>
        <taxon>Bacillati</taxon>
        <taxon>Bacillota</taxon>
        <taxon>Bacilli</taxon>
        <taxon>Bacillales</taxon>
        <taxon>Paenibacillaceae</taxon>
        <taxon>Paenibacillus</taxon>
    </lineage>
</organism>
<evidence type="ECO:0000259" key="4">
    <source>
        <dbReference type="Pfam" id="PF02826"/>
    </source>
</evidence>
<feature type="domain" description="D-isomer specific 2-hydroxyacid dehydrogenase NAD-binding" evidence="4">
    <location>
        <begin position="118"/>
        <end position="291"/>
    </location>
</feature>
<keyword evidence="6" id="KW-1185">Reference proteome</keyword>
<accession>A0A5C4TFL4</accession>
<dbReference type="InterPro" id="IPR029753">
    <property type="entry name" value="D-isomer_DH_CS"/>
</dbReference>
<dbReference type="Pfam" id="PF02826">
    <property type="entry name" value="2-Hacid_dh_C"/>
    <property type="match status" value="1"/>
</dbReference>
<evidence type="ECO:0000256" key="1">
    <source>
        <dbReference type="ARBA" id="ARBA00005854"/>
    </source>
</evidence>
<dbReference type="RefSeq" id="WP_139600661.1">
    <property type="nucleotide sequence ID" value="NZ_VDCQ01000003.1"/>
</dbReference>
<dbReference type="GO" id="GO:0047545">
    <property type="term" value="F:(S)-2-hydroxyglutarate dehydrogenase activity"/>
    <property type="evidence" value="ECO:0007669"/>
    <property type="project" value="UniProtKB-ARBA"/>
</dbReference>
<gene>
    <name evidence="5" type="ORF">FE784_03130</name>
</gene>
<dbReference type="InterPro" id="IPR036291">
    <property type="entry name" value="NAD(P)-bd_dom_sf"/>
</dbReference>
<dbReference type="GO" id="GO:0006564">
    <property type="term" value="P:L-serine biosynthetic process"/>
    <property type="evidence" value="ECO:0007669"/>
    <property type="project" value="UniProtKB-ARBA"/>
</dbReference>
<keyword evidence="3" id="KW-0520">NAD</keyword>
<dbReference type="Gene3D" id="3.40.50.720">
    <property type="entry name" value="NAD(P)-binding Rossmann-like Domain"/>
    <property type="match status" value="2"/>
</dbReference>
<dbReference type="EMBL" id="VDCQ01000003">
    <property type="protein sequence ID" value="TNJ67758.1"/>
    <property type="molecule type" value="Genomic_DNA"/>
</dbReference>
<dbReference type="Proteomes" id="UP000307943">
    <property type="component" value="Unassembled WGS sequence"/>
</dbReference>
<dbReference type="SUPFAM" id="SSF51735">
    <property type="entry name" value="NAD(P)-binding Rossmann-fold domains"/>
    <property type="match status" value="1"/>
</dbReference>
<keyword evidence="2" id="KW-0560">Oxidoreductase</keyword>
<dbReference type="CDD" id="cd12167">
    <property type="entry name" value="2-Hacid_dh_8"/>
    <property type="match status" value="1"/>
</dbReference>
<proteinExistence type="inferred from homology"/>
<dbReference type="SUPFAM" id="SSF52283">
    <property type="entry name" value="Formate/glycerate dehydrogenase catalytic domain-like"/>
    <property type="match status" value="1"/>
</dbReference>
<dbReference type="AlphaFoldDB" id="A0A5C4TFL4"/>
<dbReference type="OrthoDB" id="9805416at2"/>
<comment type="caution">
    <text evidence="5">The sequence shown here is derived from an EMBL/GenBank/DDBJ whole genome shotgun (WGS) entry which is preliminary data.</text>
</comment>
<dbReference type="GO" id="GO:0051287">
    <property type="term" value="F:NAD binding"/>
    <property type="evidence" value="ECO:0007669"/>
    <property type="project" value="InterPro"/>
</dbReference>
<dbReference type="PROSITE" id="PS00670">
    <property type="entry name" value="D_2_HYDROXYACID_DH_2"/>
    <property type="match status" value="1"/>
</dbReference>
<evidence type="ECO:0000256" key="2">
    <source>
        <dbReference type="ARBA" id="ARBA00023002"/>
    </source>
</evidence>
<dbReference type="GO" id="GO:0004617">
    <property type="term" value="F:phosphoglycerate dehydrogenase activity"/>
    <property type="evidence" value="ECO:0007669"/>
    <property type="project" value="UniProtKB-ARBA"/>
</dbReference>
<dbReference type="InterPro" id="IPR006140">
    <property type="entry name" value="D-isomer_DH_NAD-bd"/>
</dbReference>
<evidence type="ECO:0000313" key="6">
    <source>
        <dbReference type="Proteomes" id="UP000307943"/>
    </source>
</evidence>
<sequence>MTINIAILPEPKVQHRIFADAHWKQWEALGRVAINRLPGRPTPERVRSVIENADIAVTSWGCGPLAGEILDCAPRLRAVIHAAGTVKGIVTPELWERGIRVSSGNGELGRGVAETALGMTIASLKNMWRLTGSTRTGSWSEGKEQVRELYQVTIGVVGAGKAGGHFIKLLKQFHVDILVFDPGLTAEQAHALGATKTELDDLLTRSDVVSIHAPAIPATYRMINAERLARMKDDAILINTARGSIIDEAALLDQLRQGRLFACLDVTDPEPPDPDHPLRSLPNCVITPHLAGAVNNGAKRLGQFAIDEAKRLISGERLDGEVRPEQMSTMA</sequence>
<dbReference type="FunFam" id="3.40.50.720:FF:000041">
    <property type="entry name" value="D-3-phosphoglycerate dehydrogenase"/>
    <property type="match status" value="1"/>
</dbReference>
<protein>
    <submittedName>
        <fullName evidence="5">Hydroxyacid dehydrogenase</fullName>
    </submittedName>
</protein>